<evidence type="ECO:0000256" key="3">
    <source>
        <dbReference type="ARBA" id="ARBA00022670"/>
    </source>
</evidence>
<dbReference type="GO" id="GO:0006508">
    <property type="term" value="P:proteolysis"/>
    <property type="evidence" value="ECO:0007669"/>
    <property type="project" value="UniProtKB-KW"/>
</dbReference>
<keyword evidence="2" id="KW-0031">Aminopeptidase</keyword>
<dbReference type="PANTHER" id="PTHR11963">
    <property type="entry name" value="LEUCINE AMINOPEPTIDASE-RELATED"/>
    <property type="match status" value="1"/>
</dbReference>
<accession>A0A6J7NN85</accession>
<name>A0A6J7NN85_9ZZZZ</name>
<dbReference type="PROSITE" id="PS00631">
    <property type="entry name" value="CYTOSOL_AP"/>
    <property type="match status" value="1"/>
</dbReference>
<dbReference type="PRINTS" id="PR00481">
    <property type="entry name" value="LAMNOPPTDASE"/>
</dbReference>
<comment type="similarity">
    <text evidence="1">Belongs to the peptidase M17 family.</text>
</comment>
<keyword evidence="3" id="KW-0645">Protease</keyword>
<dbReference type="Gene3D" id="3.40.630.10">
    <property type="entry name" value="Zn peptidases"/>
    <property type="match status" value="1"/>
</dbReference>
<evidence type="ECO:0000256" key="1">
    <source>
        <dbReference type="ARBA" id="ARBA00009528"/>
    </source>
</evidence>
<evidence type="ECO:0000259" key="5">
    <source>
        <dbReference type="PROSITE" id="PS00631"/>
    </source>
</evidence>
<evidence type="ECO:0000256" key="4">
    <source>
        <dbReference type="ARBA" id="ARBA00022801"/>
    </source>
</evidence>
<evidence type="ECO:0000256" key="2">
    <source>
        <dbReference type="ARBA" id="ARBA00022438"/>
    </source>
</evidence>
<dbReference type="InterPro" id="IPR000819">
    <property type="entry name" value="Peptidase_M17_C"/>
</dbReference>
<reference evidence="6" key="1">
    <citation type="submission" date="2020-05" db="EMBL/GenBank/DDBJ databases">
        <authorList>
            <person name="Chiriac C."/>
            <person name="Salcher M."/>
            <person name="Ghai R."/>
            <person name="Kavagutti S V."/>
        </authorList>
    </citation>
    <scope>NUCLEOTIDE SEQUENCE</scope>
</reference>
<dbReference type="SUPFAM" id="SSF53187">
    <property type="entry name" value="Zn-dependent exopeptidases"/>
    <property type="match status" value="1"/>
</dbReference>
<dbReference type="GO" id="GO:0005737">
    <property type="term" value="C:cytoplasm"/>
    <property type="evidence" value="ECO:0007669"/>
    <property type="project" value="InterPro"/>
</dbReference>
<protein>
    <submittedName>
        <fullName evidence="6">Unannotated protein</fullName>
    </submittedName>
</protein>
<gene>
    <name evidence="6" type="ORF">UFOPK4049_00038</name>
</gene>
<dbReference type="Pfam" id="PF00883">
    <property type="entry name" value="Peptidase_M17"/>
    <property type="match status" value="1"/>
</dbReference>
<keyword evidence="4" id="KW-0378">Hydrolase</keyword>
<dbReference type="PANTHER" id="PTHR11963:SF23">
    <property type="entry name" value="CYTOSOL AMINOPEPTIDASE"/>
    <property type="match status" value="1"/>
</dbReference>
<dbReference type="Pfam" id="PF02789">
    <property type="entry name" value="Peptidase_M17_N"/>
    <property type="match status" value="1"/>
</dbReference>
<feature type="domain" description="Cytosol aminopeptidase" evidence="5">
    <location>
        <begin position="355"/>
        <end position="362"/>
    </location>
</feature>
<dbReference type="Gene3D" id="3.40.220.10">
    <property type="entry name" value="Leucine Aminopeptidase, subunit E, domain 1"/>
    <property type="match status" value="1"/>
</dbReference>
<dbReference type="AlphaFoldDB" id="A0A6J7NN85"/>
<dbReference type="InterPro" id="IPR008283">
    <property type="entry name" value="Peptidase_M17_N"/>
</dbReference>
<proteinExistence type="inferred from homology"/>
<organism evidence="6">
    <name type="scientific">freshwater metagenome</name>
    <dbReference type="NCBI Taxonomy" id="449393"/>
    <lineage>
        <taxon>unclassified sequences</taxon>
        <taxon>metagenomes</taxon>
        <taxon>ecological metagenomes</taxon>
    </lineage>
</organism>
<dbReference type="InterPro" id="IPR011356">
    <property type="entry name" value="Leucine_aapep/pepB"/>
</dbReference>
<dbReference type="GO" id="GO:0030145">
    <property type="term" value="F:manganese ion binding"/>
    <property type="evidence" value="ECO:0007669"/>
    <property type="project" value="InterPro"/>
</dbReference>
<dbReference type="SUPFAM" id="SSF52949">
    <property type="entry name" value="Macro domain-like"/>
    <property type="match status" value="1"/>
</dbReference>
<dbReference type="EMBL" id="CAFBPB010000002">
    <property type="protein sequence ID" value="CAB4994631.1"/>
    <property type="molecule type" value="Genomic_DNA"/>
</dbReference>
<dbReference type="InterPro" id="IPR043472">
    <property type="entry name" value="Macro_dom-like"/>
</dbReference>
<dbReference type="GO" id="GO:0070006">
    <property type="term" value="F:metalloaminopeptidase activity"/>
    <property type="evidence" value="ECO:0007669"/>
    <property type="project" value="InterPro"/>
</dbReference>
<evidence type="ECO:0000313" key="6">
    <source>
        <dbReference type="EMBL" id="CAB4994631.1"/>
    </source>
</evidence>
<sequence length="510" mass="53904">MAPSKALKTTFINPELSGVDFTAKFPQLLGCDAIAIGFTKNEAGKSKTEPPSFTLVGPKTLIRKIESTFALNLLDELTFFSPSGKAGEIFELPASVKGGKVERILLVGLGDSSLNAHRISAGAIARKFRGKKVSIASLVIGDKSALETHATSLALGGFQWSQKSAPVDGAPKFLINSEKSLDRAAVISAAVNNARALIHTPANIKNPEWMALQVKKLAKSPSLKVTVKSGKELAEFGGLRAVGNSSPKPGPRFIQVSYAPAGSSQWPHVVLVGKGITFDTGGVSLKRPYDTMTAMKSDMAGAAAVLATVIAMPELKPKVRVTALLMMAENALSGTAQRPSDVITHYGGTTVEVINTDAEGRLVLADGLAFADLHLNPDYLLDVATLTGAASLGLGRQYAAMYTRSAKVAKDLSTSGERSGDRVWHMPLVDDYAIALKSSIADFNHTADKPKFGAGSVTAALFLEKFVGERNWIHLDIAGPARSESDTGEQPKGGTGFGVRLLIDWITHSL</sequence>
<dbReference type="CDD" id="cd00433">
    <property type="entry name" value="Peptidase_M17"/>
    <property type="match status" value="1"/>
</dbReference>